<dbReference type="AlphaFoldDB" id="A0A1W2TH20"/>
<organism evidence="5">
    <name type="scientific">Rosellinia necatrix</name>
    <name type="common">White root-rot fungus</name>
    <dbReference type="NCBI Taxonomy" id="77044"/>
    <lineage>
        <taxon>Eukaryota</taxon>
        <taxon>Fungi</taxon>
        <taxon>Dikarya</taxon>
        <taxon>Ascomycota</taxon>
        <taxon>Pezizomycotina</taxon>
        <taxon>Sordariomycetes</taxon>
        <taxon>Xylariomycetidae</taxon>
        <taxon>Xylariales</taxon>
        <taxon>Xylariaceae</taxon>
        <taxon>Rosellinia</taxon>
    </lineage>
</organism>
<dbReference type="STRING" id="77044.A0A1W2TH20"/>
<sequence>MAALLSILPLPTRIVRSTPIRSTICAQCRRSFTASATLPSGHSKWSKIKHEKAAADKKKTARRNVFAKQLMLYSRLYGPDPNMNGQLAYIISTAKKAGVPKTVIDAAIARGQGKSGTGAGLETATLEVMLPPAVAMVIDIETEGKQRALHELRDVVRKNGGTVTPTAFLFARRGRVVLDGRREGERGDAAVVSFDDAMILALDAGAEDVERDADDDDDSGIVIWTPPNLTHQVAQKLAKSLDARILSSDIIWSCASDKVKVDDSETAGSLAKLLAAITDYPDVSEVYINAERGDASEEAWSAVEEALDS</sequence>
<accession>A0A1W2TH20</accession>
<evidence type="ECO:0000256" key="2">
    <source>
        <dbReference type="ARBA" id="ARBA00008724"/>
    </source>
</evidence>
<feature type="domain" description="TACO1/YebC-like N-terminal" evidence="4">
    <location>
        <begin position="43"/>
        <end position="114"/>
    </location>
</feature>
<dbReference type="FunFam" id="1.10.10.200:FF:000002">
    <property type="entry name" value="Probable transcriptional regulatory protein CLM62_37755"/>
    <property type="match status" value="1"/>
</dbReference>
<proteinExistence type="inferred from homology"/>
<evidence type="ECO:0000259" key="4">
    <source>
        <dbReference type="Pfam" id="PF20772"/>
    </source>
</evidence>
<evidence type="ECO:0000259" key="3">
    <source>
        <dbReference type="Pfam" id="PF01709"/>
    </source>
</evidence>
<dbReference type="InterPro" id="IPR029072">
    <property type="entry name" value="YebC-like"/>
</dbReference>
<dbReference type="PANTHER" id="PTHR12532:SF0">
    <property type="entry name" value="TRANSLATIONAL ACTIVATOR OF CYTOCHROME C OXIDASE 1"/>
    <property type="match status" value="1"/>
</dbReference>
<evidence type="ECO:0000313" key="6">
    <source>
        <dbReference type="Proteomes" id="UP000054516"/>
    </source>
</evidence>
<gene>
    <name evidence="5" type="ORF">SAMD00023353_2601440</name>
</gene>
<dbReference type="InterPro" id="IPR049083">
    <property type="entry name" value="TACO1_YebC_N"/>
</dbReference>
<protein>
    <submittedName>
        <fullName evidence="5">Putative yfcA protein</fullName>
    </submittedName>
</protein>
<dbReference type="EMBL" id="DF977471">
    <property type="protein sequence ID" value="GAP87417.1"/>
    <property type="molecule type" value="Genomic_DNA"/>
</dbReference>
<keyword evidence="6" id="KW-1185">Reference proteome</keyword>
<dbReference type="SUPFAM" id="SSF75625">
    <property type="entry name" value="YebC-like"/>
    <property type="match status" value="1"/>
</dbReference>
<evidence type="ECO:0000313" key="5">
    <source>
        <dbReference type="EMBL" id="GAP87417.1"/>
    </source>
</evidence>
<dbReference type="InterPro" id="IPR026564">
    <property type="entry name" value="Transcrip_reg_TACO1-like_dom3"/>
</dbReference>
<dbReference type="PANTHER" id="PTHR12532">
    <property type="entry name" value="TRANSLATIONAL ACTIVATOR OF CYTOCHROME C OXIDASE 1"/>
    <property type="match status" value="1"/>
</dbReference>
<feature type="domain" description="TACO1/YebC-like second and third" evidence="3">
    <location>
        <begin position="122"/>
        <end position="290"/>
    </location>
</feature>
<reference evidence="5" key="1">
    <citation type="submission" date="2016-03" db="EMBL/GenBank/DDBJ databases">
        <title>Draft genome sequence of Rosellinia necatrix.</title>
        <authorList>
            <person name="Kanematsu S."/>
        </authorList>
    </citation>
    <scope>NUCLEOTIDE SEQUENCE [LARGE SCALE GENOMIC DNA]</scope>
    <source>
        <strain evidence="5">W97</strain>
    </source>
</reference>
<comment type="subcellular location">
    <subcellularLocation>
        <location evidence="1">Mitochondrion</location>
    </subcellularLocation>
</comment>
<dbReference type="OrthoDB" id="2017544at2759"/>
<dbReference type="Pfam" id="PF01709">
    <property type="entry name" value="Transcrip_reg"/>
    <property type="match status" value="1"/>
</dbReference>
<dbReference type="GO" id="GO:0005739">
    <property type="term" value="C:mitochondrion"/>
    <property type="evidence" value="ECO:0007669"/>
    <property type="project" value="UniProtKB-SubCell"/>
</dbReference>
<dbReference type="InterPro" id="IPR002876">
    <property type="entry name" value="Transcrip_reg_TACO1-like"/>
</dbReference>
<dbReference type="Gene3D" id="3.30.70.980">
    <property type="match status" value="2"/>
</dbReference>
<dbReference type="Pfam" id="PF20772">
    <property type="entry name" value="TACO1_YebC_N"/>
    <property type="match status" value="1"/>
</dbReference>
<name>A0A1W2TH20_ROSNE</name>
<evidence type="ECO:0000256" key="1">
    <source>
        <dbReference type="ARBA" id="ARBA00004173"/>
    </source>
</evidence>
<dbReference type="InterPro" id="IPR017856">
    <property type="entry name" value="Integrase-like_N"/>
</dbReference>
<dbReference type="InterPro" id="IPR048300">
    <property type="entry name" value="TACO1_YebC-like_2nd/3rd_dom"/>
</dbReference>
<dbReference type="Proteomes" id="UP000054516">
    <property type="component" value="Unassembled WGS sequence"/>
</dbReference>
<dbReference type="Gene3D" id="1.10.10.200">
    <property type="match status" value="1"/>
</dbReference>
<dbReference type="OMA" id="NFDIPDE"/>
<comment type="similarity">
    <text evidence="2">Belongs to the TACO1 family.</text>
</comment>